<dbReference type="EMBL" id="JAEHOE010000087">
    <property type="protein sequence ID" value="KAG2488149.1"/>
    <property type="molecule type" value="Genomic_DNA"/>
</dbReference>
<name>A0A835XYT8_9CHLO</name>
<accession>A0A835XYT8</accession>
<dbReference type="GO" id="GO:0016020">
    <property type="term" value="C:membrane"/>
    <property type="evidence" value="ECO:0007669"/>
    <property type="project" value="TreeGrafter"/>
</dbReference>
<evidence type="ECO:0000259" key="1">
    <source>
        <dbReference type="Pfam" id="PF14727"/>
    </source>
</evidence>
<keyword evidence="3" id="KW-1185">Reference proteome</keyword>
<dbReference type="Pfam" id="PF14727">
    <property type="entry name" value="PHTB1_N"/>
    <property type="match status" value="1"/>
</dbReference>
<evidence type="ECO:0000313" key="2">
    <source>
        <dbReference type="EMBL" id="KAG2488149.1"/>
    </source>
</evidence>
<dbReference type="GO" id="GO:0034464">
    <property type="term" value="C:BBSome"/>
    <property type="evidence" value="ECO:0007669"/>
    <property type="project" value="InterPro"/>
</dbReference>
<feature type="domain" description="PTHB1 N-terminal" evidence="1">
    <location>
        <begin position="1"/>
        <end position="103"/>
    </location>
</feature>
<sequence>MSLFKTRDWWHVRGRGHGKGCPVANIDNDPSGQAKIVTGSFAGFLRVYLPRDRGYKAEDLLLETELEGGPVLGLAAGRFTGSGGLQMAVLHPRKLTVYNLQAQVMPFHAGAGSWVNAVSLTP</sequence>
<dbReference type="PANTHER" id="PTHR20991">
    <property type="entry name" value="PARATHYROID HORMONE-RESPONSIVE B1 GENE"/>
    <property type="match status" value="1"/>
</dbReference>
<proteinExistence type="predicted"/>
<dbReference type="Proteomes" id="UP000612055">
    <property type="component" value="Unassembled WGS sequence"/>
</dbReference>
<reference evidence="2" key="1">
    <citation type="journal article" date="2020" name="bioRxiv">
        <title>Comparative genomics of Chlamydomonas.</title>
        <authorList>
            <person name="Craig R.J."/>
            <person name="Hasan A.R."/>
            <person name="Ness R.W."/>
            <person name="Keightley P.D."/>
        </authorList>
    </citation>
    <scope>NUCLEOTIDE SEQUENCE</scope>
    <source>
        <strain evidence="2">CCAP 11/70</strain>
    </source>
</reference>
<comment type="caution">
    <text evidence="2">The sequence shown here is derived from an EMBL/GenBank/DDBJ whole genome shotgun (WGS) entry which is preliminary data.</text>
</comment>
<organism evidence="2 3">
    <name type="scientific">Edaphochlamys debaryana</name>
    <dbReference type="NCBI Taxonomy" id="47281"/>
    <lineage>
        <taxon>Eukaryota</taxon>
        <taxon>Viridiplantae</taxon>
        <taxon>Chlorophyta</taxon>
        <taxon>core chlorophytes</taxon>
        <taxon>Chlorophyceae</taxon>
        <taxon>CS clade</taxon>
        <taxon>Chlamydomonadales</taxon>
        <taxon>Chlamydomonadales incertae sedis</taxon>
        <taxon>Edaphochlamys</taxon>
    </lineage>
</organism>
<dbReference type="AlphaFoldDB" id="A0A835XYT8"/>
<dbReference type="PANTHER" id="PTHR20991:SF0">
    <property type="entry name" value="PROTEIN PTHB1"/>
    <property type="match status" value="1"/>
</dbReference>
<dbReference type="OrthoDB" id="10262646at2759"/>
<gene>
    <name evidence="2" type="ORF">HYH03_013292</name>
</gene>
<evidence type="ECO:0000313" key="3">
    <source>
        <dbReference type="Proteomes" id="UP000612055"/>
    </source>
</evidence>
<protein>
    <recommendedName>
        <fullName evidence="1">PTHB1 N-terminal domain-containing protein</fullName>
    </recommendedName>
</protein>
<dbReference type="InterPro" id="IPR026511">
    <property type="entry name" value="PTHB1"/>
</dbReference>
<dbReference type="InterPro" id="IPR028073">
    <property type="entry name" value="PHTB1_N_dom"/>
</dbReference>
<dbReference type="GO" id="GO:0060271">
    <property type="term" value="P:cilium assembly"/>
    <property type="evidence" value="ECO:0007669"/>
    <property type="project" value="TreeGrafter"/>
</dbReference>